<evidence type="ECO:0000256" key="1">
    <source>
        <dbReference type="SAM" id="Phobius"/>
    </source>
</evidence>
<feature type="transmembrane region" description="Helical" evidence="1">
    <location>
        <begin position="89"/>
        <end position="114"/>
    </location>
</feature>
<keyword evidence="1" id="KW-0812">Transmembrane</keyword>
<name>A0A6T8MQC8_HEMAN</name>
<accession>A0A6T8MQC8</accession>
<protein>
    <submittedName>
        <fullName evidence="2">Uncharacterized protein</fullName>
    </submittedName>
</protein>
<gene>
    <name evidence="3" type="ORF">HAND00432_LOCUS11935</name>
    <name evidence="2" type="ORF">HAND1043_LOCUS15838</name>
</gene>
<reference evidence="2" key="1">
    <citation type="submission" date="2021-01" db="EMBL/GenBank/DDBJ databases">
        <authorList>
            <person name="Corre E."/>
            <person name="Pelletier E."/>
            <person name="Niang G."/>
            <person name="Scheremetjew M."/>
            <person name="Finn R."/>
            <person name="Kale V."/>
            <person name="Holt S."/>
            <person name="Cochrane G."/>
            <person name="Meng A."/>
            <person name="Brown T."/>
            <person name="Cohen L."/>
        </authorList>
    </citation>
    <scope>NUCLEOTIDE SEQUENCE</scope>
    <source>
        <strain evidence="2">CCMP441</strain>
        <strain evidence="3">CCMP644</strain>
    </source>
</reference>
<dbReference type="AlphaFoldDB" id="A0A6T8MQC8"/>
<proteinExistence type="predicted"/>
<sequence>MQRLQGKKDLGVTEVNKLLHLKRRYRAVQAMSLLSHQMQQLREVRVWCCPHVTYMVVALSLVALPHLTYLDTCVPTLSLPLSLHFLCTYSLHLCLPLPIFQPLCFPLCLSLFLCMPLRCVTLCRPSALPPSRSLSASL</sequence>
<dbReference type="EMBL" id="HBFK01025945">
    <property type="protein sequence ID" value="CAD8749341.1"/>
    <property type="molecule type" value="Transcribed_RNA"/>
</dbReference>
<dbReference type="EMBL" id="HBFX01019672">
    <property type="protein sequence ID" value="CAD8957396.1"/>
    <property type="molecule type" value="Transcribed_RNA"/>
</dbReference>
<keyword evidence="1" id="KW-1133">Transmembrane helix</keyword>
<evidence type="ECO:0000313" key="3">
    <source>
        <dbReference type="EMBL" id="CAD8957396.1"/>
    </source>
</evidence>
<evidence type="ECO:0000313" key="2">
    <source>
        <dbReference type="EMBL" id="CAD8749341.1"/>
    </source>
</evidence>
<organism evidence="2">
    <name type="scientific">Hemiselmis andersenii</name>
    <name type="common">Cryptophyte alga</name>
    <dbReference type="NCBI Taxonomy" id="464988"/>
    <lineage>
        <taxon>Eukaryota</taxon>
        <taxon>Cryptophyceae</taxon>
        <taxon>Cryptomonadales</taxon>
        <taxon>Hemiselmidaceae</taxon>
        <taxon>Hemiselmis</taxon>
    </lineage>
</organism>
<keyword evidence="1" id="KW-0472">Membrane</keyword>
<feature type="transmembrane region" description="Helical" evidence="1">
    <location>
        <begin position="46"/>
        <end position="69"/>
    </location>
</feature>